<organism evidence="2 3">
    <name type="scientific">Dimargaris verticillata</name>
    <dbReference type="NCBI Taxonomy" id="2761393"/>
    <lineage>
        <taxon>Eukaryota</taxon>
        <taxon>Fungi</taxon>
        <taxon>Fungi incertae sedis</taxon>
        <taxon>Zoopagomycota</taxon>
        <taxon>Kickxellomycotina</taxon>
        <taxon>Dimargaritomycetes</taxon>
        <taxon>Dimargaritales</taxon>
        <taxon>Dimargaritaceae</taxon>
        <taxon>Dimargaris</taxon>
    </lineage>
</organism>
<dbReference type="Proteomes" id="UP001151582">
    <property type="component" value="Unassembled WGS sequence"/>
</dbReference>
<feature type="region of interest" description="Disordered" evidence="1">
    <location>
        <begin position="245"/>
        <end position="265"/>
    </location>
</feature>
<feature type="compositionally biased region" description="Polar residues" evidence="1">
    <location>
        <begin position="253"/>
        <end position="265"/>
    </location>
</feature>
<evidence type="ECO:0000313" key="2">
    <source>
        <dbReference type="EMBL" id="KAJ1981592.1"/>
    </source>
</evidence>
<dbReference type="OrthoDB" id="5599613at2759"/>
<keyword evidence="3" id="KW-1185">Reference proteome</keyword>
<proteinExistence type="predicted"/>
<feature type="compositionally biased region" description="Polar residues" evidence="1">
    <location>
        <begin position="44"/>
        <end position="54"/>
    </location>
</feature>
<protein>
    <recommendedName>
        <fullName evidence="4">Coiled-coil SMC6 And NSE5 INteracting (CANIN) domain-containing protein</fullName>
    </recommendedName>
</protein>
<dbReference type="EMBL" id="JANBQB010000119">
    <property type="protein sequence ID" value="KAJ1981592.1"/>
    <property type="molecule type" value="Genomic_DNA"/>
</dbReference>
<evidence type="ECO:0000313" key="3">
    <source>
        <dbReference type="Proteomes" id="UP001151582"/>
    </source>
</evidence>
<name>A0A9W8B9M1_9FUNG</name>
<reference evidence="2" key="1">
    <citation type="submission" date="2022-07" db="EMBL/GenBank/DDBJ databases">
        <title>Phylogenomic reconstructions and comparative analyses of Kickxellomycotina fungi.</title>
        <authorList>
            <person name="Reynolds N.K."/>
            <person name="Stajich J.E."/>
            <person name="Barry K."/>
            <person name="Grigoriev I.V."/>
            <person name="Crous P."/>
            <person name="Smith M.E."/>
        </authorList>
    </citation>
    <scope>NUCLEOTIDE SEQUENCE</scope>
    <source>
        <strain evidence="2">RSA 567</strain>
    </source>
</reference>
<sequence length="805" mass="89149">MPSSPTDTIATASYDSSTHGSPRAHASTASGSSDTEPVELKALSQPTKYLSSYTIDDDLLGDRRHPVLDVPSDLSDDDSDDDANDLDELPAPLLRTSSLGSPLATHAKARAKEPRVSRRLWAKAKATADPSSSNSTKKRRPSLSDMETDAPKRQNNGYQFSLDRLLDQKERMGITYSKLECMLDAKLLDDTEEVEFVYNRADIANQVMRPEQQQRIFDAASTGQSQFPQQTFCFAACKGRKQHDEAPRFSSLAPPTNTATNSSDQPQDCISVMCLETAGRPLLAHTMLRNQWLMRYQKRGWLLPPPLAQWLWRVIAYATKPDLVLRAYQVIGWSLQSTNACRRIKPAPAHAAGIENAIPLQVLWDALRCYGVALELLEPSFRLPPSQSATSPPPAAPNDNASVPLWHWQHNCRYLLRAINQSLGCYPAQYSQGDRVALVKFVLCCALDPTWHACRDELEALLITIMAVYSESQWSDELPLLTHTLISMVHTSIGYVLPILRWIPRAICLSHPWLQCEFGSMGSLPLCTSAPNAAKKTTRRKPGPRLVKRRKHRTESAKPLSQRSPPVTIAISDDSDDDANVTYYSCSSDTDTHNGNTAPTHPPTLPFILNPAKAVFRCLHLARVLAFATIRSVVHPINTTANPSEPQSAYAGCLAVEPLWHAVDRWLDSAEYFQVHDGTDYSQLHTVLLCMDHILVLGVHDQSTLSLASGDSGDPLPEQLKMVSGLQCLLRICQRLKRLNSQIVDAKAAFLDRTRAKDTLQQIFMRLDFTVGIPSAAAHLATVADDGLGIQAQSMQTRLSFTPKK</sequence>
<accession>A0A9W8B9M1</accession>
<evidence type="ECO:0008006" key="4">
    <source>
        <dbReference type="Google" id="ProtNLM"/>
    </source>
</evidence>
<dbReference type="AlphaFoldDB" id="A0A9W8B9M1"/>
<feature type="compositionally biased region" description="Polar residues" evidence="1">
    <location>
        <begin position="1"/>
        <end position="20"/>
    </location>
</feature>
<evidence type="ECO:0000256" key="1">
    <source>
        <dbReference type="SAM" id="MobiDB-lite"/>
    </source>
</evidence>
<feature type="compositionally biased region" description="Basic residues" evidence="1">
    <location>
        <begin position="536"/>
        <end position="553"/>
    </location>
</feature>
<comment type="caution">
    <text evidence="2">The sequence shown here is derived from an EMBL/GenBank/DDBJ whole genome shotgun (WGS) entry which is preliminary data.</text>
</comment>
<feature type="region of interest" description="Disordered" evidence="1">
    <location>
        <begin position="532"/>
        <end position="574"/>
    </location>
</feature>
<feature type="region of interest" description="Disordered" evidence="1">
    <location>
        <begin position="1"/>
        <end position="156"/>
    </location>
</feature>
<feature type="compositionally biased region" description="Acidic residues" evidence="1">
    <location>
        <begin position="74"/>
        <end position="88"/>
    </location>
</feature>
<gene>
    <name evidence="2" type="ORF">H4R34_002016</name>
</gene>